<protein>
    <submittedName>
        <fullName evidence="2">CYTH and CHAD domain-containing protein</fullName>
    </submittedName>
</protein>
<feature type="domain" description="CHAD" evidence="1">
    <location>
        <begin position="256"/>
        <end position="547"/>
    </location>
</feature>
<dbReference type="InterPro" id="IPR038186">
    <property type="entry name" value="CHAD_dom_sf"/>
</dbReference>
<gene>
    <name evidence="2" type="ORF">JQS43_18700</name>
</gene>
<dbReference type="PROSITE" id="PS51708">
    <property type="entry name" value="CHAD"/>
    <property type="match status" value="1"/>
</dbReference>
<evidence type="ECO:0000313" key="2">
    <source>
        <dbReference type="EMBL" id="QSB13596.1"/>
    </source>
</evidence>
<dbReference type="AlphaFoldDB" id="A0A895YGD5"/>
<dbReference type="KEGG" id="nhy:JQS43_18700"/>
<dbReference type="EMBL" id="CP070499">
    <property type="protein sequence ID" value="QSB13596.1"/>
    <property type="molecule type" value="Genomic_DNA"/>
</dbReference>
<evidence type="ECO:0000313" key="3">
    <source>
        <dbReference type="Proteomes" id="UP000662857"/>
    </source>
</evidence>
<dbReference type="SUPFAM" id="SSF55154">
    <property type="entry name" value="CYTH-like phosphatases"/>
    <property type="match status" value="1"/>
</dbReference>
<name>A0A895YGD5_9ACTN</name>
<dbReference type="SMART" id="SM00880">
    <property type="entry name" value="CHAD"/>
    <property type="match status" value="1"/>
</dbReference>
<dbReference type="RefSeq" id="WP_239675693.1">
    <property type="nucleotide sequence ID" value="NZ_CP070499.1"/>
</dbReference>
<dbReference type="Pfam" id="PF01928">
    <property type="entry name" value="CYTH"/>
    <property type="match status" value="1"/>
</dbReference>
<dbReference type="SMART" id="SM01118">
    <property type="entry name" value="CYTH"/>
    <property type="match status" value="1"/>
</dbReference>
<evidence type="ECO:0000259" key="1">
    <source>
        <dbReference type="PROSITE" id="PS51708"/>
    </source>
</evidence>
<sequence>MAREEERKYDVGPSFVMPDLTAAVPPGGELVDRGVVTLTATYYDTPDLRLARSGASLRYRQGDRSPWTVKLPTGTPGVRHEISRAGEPGEPPAELVALVTAATRGAPIAPVVMLRSQRRRYELRDAAGQLLAEVADDDVTVGSNAEGVTVGSNAEGVTVGSNAEGVTVGSNAEGVTVGSNAEGVAVGSNAEWRFREVEVERAGASPELLDAVAARLIAAGALVGQSTEFRSKYARALGPAANRPPDLPAPEPLPAKPRAGDVLSAALRRSVGRLLDHDPLVRLGEPLPDGDTPVHQLRVGCRRLRSDLRTFGVLVDAAWANRLRRELRWLARRLGAVRDLEVLRGRLWRTAADPLDPVDPAAVARIDAHLAEAQRRAEKRLRSTLASDRYRSLLDALVGAAQRPRTTALAAAAATEVLPPLVAEPWQALVTGDADWPGAGELSPDDPDAAWHAVRVRAKRARYAVEAVAEPMAGPATKLGRRLSRLQDVLGEHQDAAVAADTWRQIAWDRPGDAGLLLAAGRLYERERAAIARVRAEYPAAWHAASRPGLVRWLG</sequence>
<reference evidence="2" key="1">
    <citation type="submission" date="2021-02" db="EMBL/GenBank/DDBJ databases">
        <title>Natrosporangium hydrolyticum gen. nov., sp. nov, a haloalkaliphilic actinobacterium from a soda solonchak soil.</title>
        <authorList>
            <person name="Sorokin D.Y."/>
            <person name="Khijniak T.V."/>
            <person name="Zakharycheva A.P."/>
            <person name="Boueva O.V."/>
            <person name="Ariskina E.V."/>
            <person name="Hahnke R.L."/>
            <person name="Bunk B."/>
            <person name="Sproer C."/>
            <person name="Schumann P."/>
            <person name="Evtushenko L.I."/>
            <person name="Kublanov I.V."/>
        </authorList>
    </citation>
    <scope>NUCLEOTIDE SEQUENCE</scope>
    <source>
        <strain evidence="2">DSM 106523</strain>
    </source>
</reference>
<organism evidence="2 3">
    <name type="scientific">Natronosporangium hydrolyticum</name>
    <dbReference type="NCBI Taxonomy" id="2811111"/>
    <lineage>
        <taxon>Bacteria</taxon>
        <taxon>Bacillati</taxon>
        <taxon>Actinomycetota</taxon>
        <taxon>Actinomycetes</taxon>
        <taxon>Micromonosporales</taxon>
        <taxon>Micromonosporaceae</taxon>
        <taxon>Natronosporangium</taxon>
    </lineage>
</organism>
<dbReference type="CDD" id="cd07374">
    <property type="entry name" value="CYTH-like_Pase"/>
    <property type="match status" value="1"/>
</dbReference>
<dbReference type="InterPro" id="IPR007899">
    <property type="entry name" value="CHAD_dom"/>
</dbReference>
<dbReference type="InterPro" id="IPR023577">
    <property type="entry name" value="CYTH_domain"/>
</dbReference>
<keyword evidence="3" id="KW-1185">Reference proteome</keyword>
<accession>A0A895YGD5</accession>
<dbReference type="PANTHER" id="PTHR39339">
    <property type="entry name" value="SLR1444 PROTEIN"/>
    <property type="match status" value="1"/>
</dbReference>
<dbReference type="InterPro" id="IPR033469">
    <property type="entry name" value="CYTH-like_dom_sf"/>
</dbReference>
<dbReference type="Gene3D" id="1.40.20.10">
    <property type="entry name" value="CHAD domain"/>
    <property type="match status" value="1"/>
</dbReference>
<dbReference type="PANTHER" id="PTHR39339:SF1">
    <property type="entry name" value="CHAD DOMAIN-CONTAINING PROTEIN"/>
    <property type="match status" value="1"/>
</dbReference>
<dbReference type="Proteomes" id="UP000662857">
    <property type="component" value="Chromosome"/>
</dbReference>
<dbReference type="Pfam" id="PF05235">
    <property type="entry name" value="CHAD"/>
    <property type="match status" value="1"/>
</dbReference>
<proteinExistence type="predicted"/>
<dbReference type="Gene3D" id="2.40.320.10">
    <property type="entry name" value="Hypothetical Protein Pfu-838710-001"/>
    <property type="match status" value="1"/>
</dbReference>